<evidence type="ECO:0000256" key="1">
    <source>
        <dbReference type="SAM" id="MobiDB-lite"/>
    </source>
</evidence>
<dbReference type="Proteomes" id="UP000269379">
    <property type="component" value="Unassembled WGS sequence"/>
</dbReference>
<proteinExistence type="predicted"/>
<evidence type="ECO:0000313" key="3">
    <source>
        <dbReference type="Proteomes" id="UP000269379"/>
    </source>
</evidence>
<feature type="region of interest" description="Disordered" evidence="1">
    <location>
        <begin position="1"/>
        <end position="102"/>
    </location>
</feature>
<dbReference type="EMBL" id="RKJW01000001">
    <property type="protein sequence ID" value="RPA29064.1"/>
    <property type="molecule type" value="Genomic_DNA"/>
</dbReference>
<protein>
    <submittedName>
        <fullName evidence="2">Uncharacterized protein</fullName>
    </submittedName>
</protein>
<name>A0AAX1XC27_BURML</name>
<comment type="caution">
    <text evidence="2">The sequence shown here is derived from an EMBL/GenBank/DDBJ whole genome shotgun (WGS) entry which is preliminary data.</text>
</comment>
<feature type="compositionally biased region" description="Basic and acidic residues" evidence="1">
    <location>
        <begin position="90"/>
        <end position="102"/>
    </location>
</feature>
<reference evidence="3" key="1">
    <citation type="submission" date="2018-10" db="EMBL/GenBank/DDBJ databases">
        <title>FDA dAtabase for Regulatory Grade micrObial Sequences (FDA-ARGOS): Supporting development and validation of Infectious Disease Dx tests.</title>
        <authorList>
            <person name="Minogue T."/>
            <person name="Wolcott M."/>
            <person name="Wasieloski L."/>
            <person name="Aguilar W."/>
            <person name="Moore D."/>
            <person name="Jaissle J."/>
            <person name="Tallon L."/>
            <person name="Sadzewicz L."/>
            <person name="Zhao X."/>
            <person name="Vavikolanu K."/>
            <person name="Mehta A."/>
            <person name="Aluvathingal J."/>
            <person name="Nadendla S."/>
            <person name="Yan Y."/>
            <person name="Sichtig H."/>
        </authorList>
    </citation>
    <scope>NUCLEOTIDE SEQUENCE [LARGE SCALE GENOMIC DNA]</scope>
    <source>
        <strain evidence="3">FDAARGOS_588</strain>
    </source>
</reference>
<sequence>MGVVTSHRPPPSVVRRDGSAHAQAAPCRSSGNRRPSDHPRTGYPADAAIAVPTARRTDRRPPRAATRRKPARRTREIVRISGDAAMRPRSAHDPVKDKCRPK</sequence>
<organism evidence="2 3">
    <name type="scientific">Burkholderia mallei</name>
    <name type="common">Pseudomonas mallei</name>
    <dbReference type="NCBI Taxonomy" id="13373"/>
    <lineage>
        <taxon>Bacteria</taxon>
        <taxon>Pseudomonadati</taxon>
        <taxon>Pseudomonadota</taxon>
        <taxon>Betaproteobacteria</taxon>
        <taxon>Burkholderiales</taxon>
        <taxon>Burkholderiaceae</taxon>
        <taxon>Burkholderia</taxon>
        <taxon>pseudomallei group</taxon>
    </lineage>
</organism>
<evidence type="ECO:0000313" key="2">
    <source>
        <dbReference type="EMBL" id="RPA29064.1"/>
    </source>
</evidence>
<accession>A0AAX1XC27</accession>
<gene>
    <name evidence="2" type="ORF">EGT70_05455</name>
</gene>
<dbReference type="AlphaFoldDB" id="A0AAX1XC27"/>